<comment type="caution">
    <text evidence="1">The sequence shown here is derived from an EMBL/GenBank/DDBJ whole genome shotgun (WGS) entry which is preliminary data.</text>
</comment>
<keyword evidence="2" id="KW-1185">Reference proteome</keyword>
<dbReference type="AlphaFoldDB" id="A0AAE0GF07"/>
<sequence length="94" mass="10382">MSLNPFAKPFQFPAQKFAEFPSTQEQRVYSSPSCSTSGLDVAAAEAFARSIKDRIKSGALTEEERRKSKSADYHASPLLGLRYLRSTNKVAATH</sequence>
<protein>
    <submittedName>
        <fullName evidence="1">Uncharacterized protein</fullName>
    </submittedName>
</protein>
<organism evidence="1 2">
    <name type="scientific">Cymbomonas tetramitiformis</name>
    <dbReference type="NCBI Taxonomy" id="36881"/>
    <lineage>
        <taxon>Eukaryota</taxon>
        <taxon>Viridiplantae</taxon>
        <taxon>Chlorophyta</taxon>
        <taxon>Pyramimonadophyceae</taxon>
        <taxon>Pyramimonadales</taxon>
        <taxon>Pyramimonadaceae</taxon>
        <taxon>Cymbomonas</taxon>
    </lineage>
</organism>
<dbReference type="EMBL" id="LGRX02006363">
    <property type="protein sequence ID" value="KAK3276838.1"/>
    <property type="molecule type" value="Genomic_DNA"/>
</dbReference>
<dbReference type="Proteomes" id="UP001190700">
    <property type="component" value="Unassembled WGS sequence"/>
</dbReference>
<gene>
    <name evidence="1" type="ORF">CYMTET_15115</name>
</gene>
<evidence type="ECO:0000313" key="1">
    <source>
        <dbReference type="EMBL" id="KAK3276838.1"/>
    </source>
</evidence>
<reference evidence="1 2" key="1">
    <citation type="journal article" date="2015" name="Genome Biol. Evol.">
        <title>Comparative Genomics of a Bacterivorous Green Alga Reveals Evolutionary Causalities and Consequences of Phago-Mixotrophic Mode of Nutrition.</title>
        <authorList>
            <person name="Burns J.A."/>
            <person name="Paasch A."/>
            <person name="Narechania A."/>
            <person name="Kim E."/>
        </authorList>
    </citation>
    <scope>NUCLEOTIDE SEQUENCE [LARGE SCALE GENOMIC DNA]</scope>
    <source>
        <strain evidence="1 2">PLY_AMNH</strain>
    </source>
</reference>
<evidence type="ECO:0000313" key="2">
    <source>
        <dbReference type="Proteomes" id="UP001190700"/>
    </source>
</evidence>
<name>A0AAE0GF07_9CHLO</name>
<proteinExistence type="predicted"/>
<accession>A0AAE0GF07</accession>